<gene>
    <name evidence="3" type="ORF">TAPDE_001336</name>
</gene>
<proteinExistence type="predicted"/>
<sequence length="308" mass="34686">MSQTPSRPLDFTASIGVLGRGKCKSSLRCPPHLTVPFPAYFYSDTSPYVGQIDVEQNNEDKSSSGRRGYRIPPEGQLQIIIKNPNKTAVKLFLIPYNVSDMPASSKTFFRQKHYDVADGNKLRYAIHVQISCPSEGRYYIHKTQRVVFANRVPDGKENLNIIMSCPTPAYTPWVPEKRQRTADRHNRPDGREPNFIGGSLLDRDHDVDEEPDGMGEILKSDEHLRTGQLTPRPNQQISRSPLFQARRTNYMKSFTSLSLDSEAARDHTTSSEERSLKNGGRNMVDGTGSGILAERLKALAVVRENQRP</sequence>
<comment type="caution">
    <text evidence="3">The sequence shown here is derived from an EMBL/GenBank/DDBJ whole genome shotgun (WGS) entry which is preliminary data.</text>
</comment>
<dbReference type="Proteomes" id="UP000013776">
    <property type="component" value="Unassembled WGS sequence"/>
</dbReference>
<dbReference type="InterPro" id="IPR025261">
    <property type="entry name" value="Atos-like_cons_dom"/>
</dbReference>
<evidence type="ECO:0000313" key="4">
    <source>
        <dbReference type="Proteomes" id="UP000013776"/>
    </source>
</evidence>
<evidence type="ECO:0000259" key="2">
    <source>
        <dbReference type="SMART" id="SM01177"/>
    </source>
</evidence>
<feature type="region of interest" description="Disordered" evidence="1">
    <location>
        <begin position="176"/>
        <end position="204"/>
    </location>
</feature>
<dbReference type="EMBL" id="CAHR02000042">
    <property type="protein sequence ID" value="CCG81501.1"/>
    <property type="molecule type" value="Genomic_DNA"/>
</dbReference>
<name>R4X7S7_TAPDE</name>
<dbReference type="InterPro" id="IPR051506">
    <property type="entry name" value="ATOS_Transcription_Regulators"/>
</dbReference>
<evidence type="ECO:0000256" key="1">
    <source>
        <dbReference type="SAM" id="MobiDB-lite"/>
    </source>
</evidence>
<feature type="compositionally biased region" description="Basic and acidic residues" evidence="1">
    <location>
        <begin position="176"/>
        <end position="192"/>
    </location>
</feature>
<dbReference type="PANTHER" id="PTHR13199:SF11">
    <property type="entry name" value="PROTEIN ATOSSA"/>
    <property type="match status" value="1"/>
</dbReference>
<protein>
    <recommendedName>
        <fullName evidence="2">Atos-like conserved domain-containing protein</fullName>
    </recommendedName>
</protein>
<feature type="compositionally biased region" description="Basic and acidic residues" evidence="1">
    <location>
        <begin position="262"/>
        <end position="276"/>
    </location>
</feature>
<reference evidence="3 4" key="1">
    <citation type="journal article" date="2013" name="MBio">
        <title>Genome sequencing of the plant pathogen Taphrina deformans, the causal agent of peach leaf curl.</title>
        <authorList>
            <person name="Cisse O.H."/>
            <person name="Almeida J.M.G.C.F."/>
            <person name="Fonseca A."/>
            <person name="Kumar A.A."/>
            <person name="Salojaervi J."/>
            <person name="Overmyer K."/>
            <person name="Hauser P.M."/>
            <person name="Pagni M."/>
        </authorList>
    </citation>
    <scope>NUCLEOTIDE SEQUENCE [LARGE SCALE GENOMIC DNA]</scope>
    <source>
        <strain evidence="4">PYCC 5710 / ATCC 11124 / CBS 356.35 / IMI 108563 / JCM 9778 / NBRC 8474</strain>
    </source>
</reference>
<dbReference type="eggNOG" id="KOG2306">
    <property type="taxonomic scope" value="Eukaryota"/>
</dbReference>
<dbReference type="PANTHER" id="PTHR13199">
    <property type="entry name" value="GH03947P"/>
    <property type="match status" value="1"/>
</dbReference>
<evidence type="ECO:0000313" key="3">
    <source>
        <dbReference type="EMBL" id="CCG81501.1"/>
    </source>
</evidence>
<dbReference type="Pfam" id="PF13889">
    <property type="entry name" value="Chromosome_seg"/>
    <property type="match status" value="1"/>
</dbReference>
<feature type="domain" description="Atos-like conserved" evidence="2">
    <location>
        <begin position="1"/>
        <end position="49"/>
    </location>
</feature>
<accession>R4X7S7</accession>
<organism evidence="3 4">
    <name type="scientific">Taphrina deformans (strain PYCC 5710 / ATCC 11124 / CBS 356.35 / IMI 108563 / JCM 9778 / NBRC 8474)</name>
    <name type="common">Peach leaf curl fungus</name>
    <name type="synonym">Lalaria deformans</name>
    <dbReference type="NCBI Taxonomy" id="1097556"/>
    <lineage>
        <taxon>Eukaryota</taxon>
        <taxon>Fungi</taxon>
        <taxon>Dikarya</taxon>
        <taxon>Ascomycota</taxon>
        <taxon>Taphrinomycotina</taxon>
        <taxon>Taphrinomycetes</taxon>
        <taxon>Taphrinales</taxon>
        <taxon>Taphrinaceae</taxon>
        <taxon>Taphrina</taxon>
    </lineage>
</organism>
<dbReference type="SMART" id="SM01177">
    <property type="entry name" value="DUF4210"/>
    <property type="match status" value="1"/>
</dbReference>
<dbReference type="InterPro" id="IPR033473">
    <property type="entry name" value="Atos-like_C"/>
</dbReference>
<dbReference type="Pfam" id="PF13915">
    <property type="entry name" value="DUF4210"/>
    <property type="match status" value="1"/>
</dbReference>
<dbReference type="VEuPathDB" id="FungiDB:TAPDE_001336"/>
<feature type="region of interest" description="Disordered" evidence="1">
    <location>
        <begin position="259"/>
        <end position="288"/>
    </location>
</feature>
<dbReference type="OrthoDB" id="8625101at2759"/>
<dbReference type="AlphaFoldDB" id="R4X7S7"/>
<keyword evidence="4" id="KW-1185">Reference proteome</keyword>